<sequence length="510" mass="55574">MFSLVTILVGLLAIVQGAPLAPKNDVTYCLQRAGVPVDMPGSVDWMRDAAAYNVRMPVYTPAAIAVPTTIPQIQAAVSCGREAKVHVSPKAGGHSYVSGGFGGENGHLVVQLDRMHNVSLDNITNIATVQPGTRLGHMATELYKEGGRAISHGSCPRVGASGHMTSGGYGMSSHQHGLALDFVVGATVVLANGSAVEVNATHNADLFWAIRGAGNNFGIVASWRLRTFEAPENVTWFRVTHDHWNQSNAAGYLAGVEKYINTEMPRTLGFRIADYGSGHPVTEGLYYGAEDQMMSDLTPLLAASGGSLSTYHQVSWMDSIKHYAADNTLNSSLNNVVVDWMEPGPRDNFFAKSLTLNGLNGTAAQTFVDYWYEVARQVTDRKWWFQLDAAGGANSAYAAPGNEATAFAHRDKTFIIQFYDAVDHNMAYPADGTSLLNEWVANVTAVLPQGSWGAYPNYPDPTLNRSEAQKLYYGDNLDRLRRLKAKYDPEELFYYPQSIEPWHNVTRGSV</sequence>
<evidence type="ECO:0000256" key="6">
    <source>
        <dbReference type="SAM" id="SignalP"/>
    </source>
</evidence>
<evidence type="ECO:0000256" key="4">
    <source>
        <dbReference type="ARBA" id="ARBA00022827"/>
    </source>
</evidence>
<feature type="signal peptide" evidence="6">
    <location>
        <begin position="1"/>
        <end position="17"/>
    </location>
</feature>
<dbReference type="PROSITE" id="PS51387">
    <property type="entry name" value="FAD_PCMH"/>
    <property type="match status" value="1"/>
</dbReference>
<comment type="cofactor">
    <cofactor evidence="1">
        <name>FAD</name>
        <dbReference type="ChEBI" id="CHEBI:57692"/>
    </cofactor>
</comment>
<evidence type="ECO:0000259" key="7">
    <source>
        <dbReference type="PROSITE" id="PS51387"/>
    </source>
</evidence>
<dbReference type="InterPro" id="IPR036318">
    <property type="entry name" value="FAD-bd_PCMH-like_sf"/>
</dbReference>
<evidence type="ECO:0000256" key="2">
    <source>
        <dbReference type="ARBA" id="ARBA00005466"/>
    </source>
</evidence>
<dbReference type="InterPro" id="IPR016169">
    <property type="entry name" value="FAD-bd_PCMH_sub2"/>
</dbReference>
<organism evidence="8 9">
    <name type="scientific">Apiospora arundinis</name>
    <dbReference type="NCBI Taxonomy" id="335852"/>
    <lineage>
        <taxon>Eukaryota</taxon>
        <taxon>Fungi</taxon>
        <taxon>Dikarya</taxon>
        <taxon>Ascomycota</taxon>
        <taxon>Pezizomycotina</taxon>
        <taxon>Sordariomycetes</taxon>
        <taxon>Xylariomycetidae</taxon>
        <taxon>Amphisphaeriales</taxon>
        <taxon>Apiosporaceae</taxon>
        <taxon>Apiospora</taxon>
    </lineage>
</organism>
<evidence type="ECO:0000313" key="9">
    <source>
        <dbReference type="Proteomes" id="UP001390339"/>
    </source>
</evidence>
<feature type="domain" description="FAD-binding PCMH-type" evidence="7">
    <location>
        <begin position="56"/>
        <end position="230"/>
    </location>
</feature>
<gene>
    <name evidence="8" type="ORF">PGQ11_001901</name>
</gene>
<evidence type="ECO:0000256" key="1">
    <source>
        <dbReference type="ARBA" id="ARBA00001974"/>
    </source>
</evidence>
<dbReference type="Proteomes" id="UP001390339">
    <property type="component" value="Unassembled WGS sequence"/>
</dbReference>
<evidence type="ECO:0000256" key="3">
    <source>
        <dbReference type="ARBA" id="ARBA00022630"/>
    </source>
</evidence>
<feature type="chain" id="PRO_5047403912" evidence="6">
    <location>
        <begin position="18"/>
        <end position="510"/>
    </location>
</feature>
<keyword evidence="5" id="KW-0560">Oxidoreductase</keyword>
<protein>
    <submittedName>
        <fullName evidence="8">FAD binding domain-containing protein</fullName>
    </submittedName>
</protein>
<dbReference type="InterPro" id="IPR016166">
    <property type="entry name" value="FAD-bd_PCMH"/>
</dbReference>
<comment type="similarity">
    <text evidence="2">Belongs to the oxygen-dependent FAD-linked oxidoreductase family.</text>
</comment>
<proteinExistence type="inferred from homology"/>
<accession>A0ABR2JI36</accession>
<dbReference type="PANTHER" id="PTHR42973:SF39">
    <property type="entry name" value="FAD-BINDING PCMH-TYPE DOMAIN-CONTAINING PROTEIN"/>
    <property type="match status" value="1"/>
</dbReference>
<dbReference type="InterPro" id="IPR050416">
    <property type="entry name" value="FAD-linked_Oxidoreductase"/>
</dbReference>
<name>A0ABR2JI36_9PEZI</name>
<keyword evidence="4" id="KW-0274">FAD</keyword>
<keyword evidence="9" id="KW-1185">Reference proteome</keyword>
<evidence type="ECO:0000313" key="8">
    <source>
        <dbReference type="EMBL" id="KAK8876955.1"/>
    </source>
</evidence>
<dbReference type="Gene3D" id="3.40.462.20">
    <property type="match status" value="1"/>
</dbReference>
<dbReference type="EMBL" id="JAPCWZ010000002">
    <property type="protein sequence ID" value="KAK8876955.1"/>
    <property type="molecule type" value="Genomic_DNA"/>
</dbReference>
<dbReference type="Pfam" id="PF01565">
    <property type="entry name" value="FAD_binding_4"/>
    <property type="match status" value="1"/>
</dbReference>
<dbReference type="InterPro" id="IPR006094">
    <property type="entry name" value="Oxid_FAD_bind_N"/>
</dbReference>
<dbReference type="InterPro" id="IPR012951">
    <property type="entry name" value="BBE"/>
</dbReference>
<comment type="caution">
    <text evidence="8">The sequence shown here is derived from an EMBL/GenBank/DDBJ whole genome shotgun (WGS) entry which is preliminary data.</text>
</comment>
<keyword evidence="3" id="KW-0285">Flavoprotein</keyword>
<keyword evidence="6" id="KW-0732">Signal</keyword>
<dbReference type="Gene3D" id="3.30.465.10">
    <property type="match status" value="1"/>
</dbReference>
<dbReference type="Pfam" id="PF08031">
    <property type="entry name" value="BBE"/>
    <property type="match status" value="1"/>
</dbReference>
<dbReference type="PANTHER" id="PTHR42973">
    <property type="entry name" value="BINDING OXIDOREDUCTASE, PUTATIVE (AFU_ORTHOLOGUE AFUA_1G17690)-RELATED"/>
    <property type="match status" value="1"/>
</dbReference>
<evidence type="ECO:0000256" key="5">
    <source>
        <dbReference type="ARBA" id="ARBA00023002"/>
    </source>
</evidence>
<reference evidence="8 9" key="1">
    <citation type="journal article" date="2024" name="IMA Fungus">
        <title>Apiospora arundinis, a panoply of carbohydrate-active enzymes and secondary metabolites.</title>
        <authorList>
            <person name="Sorensen T."/>
            <person name="Petersen C."/>
            <person name="Muurmann A.T."/>
            <person name="Christiansen J.V."/>
            <person name="Brundto M.L."/>
            <person name="Overgaard C.K."/>
            <person name="Boysen A.T."/>
            <person name="Wollenberg R.D."/>
            <person name="Larsen T.O."/>
            <person name="Sorensen J.L."/>
            <person name="Nielsen K.L."/>
            <person name="Sondergaard T.E."/>
        </authorList>
    </citation>
    <scope>NUCLEOTIDE SEQUENCE [LARGE SCALE GENOMIC DNA]</scope>
    <source>
        <strain evidence="8 9">AAU 773</strain>
    </source>
</reference>
<dbReference type="SUPFAM" id="SSF56176">
    <property type="entry name" value="FAD-binding/transporter-associated domain-like"/>
    <property type="match status" value="1"/>
</dbReference>